<dbReference type="Pfam" id="PF16575">
    <property type="entry name" value="CLP1_P"/>
    <property type="match status" value="1"/>
</dbReference>
<proteinExistence type="inferred from homology"/>
<evidence type="ECO:0000256" key="4">
    <source>
        <dbReference type="ARBA" id="ARBA00022679"/>
    </source>
</evidence>
<dbReference type="GO" id="GO:0005524">
    <property type="term" value="F:ATP binding"/>
    <property type="evidence" value="ECO:0007669"/>
    <property type="project" value="UniProtKB-KW"/>
</dbReference>
<keyword evidence="4" id="KW-0808">Transferase</keyword>
<evidence type="ECO:0000259" key="11">
    <source>
        <dbReference type="Pfam" id="PF24419"/>
    </source>
</evidence>
<feature type="domain" description="Clp1 P-loop" evidence="10">
    <location>
        <begin position="325"/>
        <end position="515"/>
    </location>
</feature>
<keyword evidence="6" id="KW-0418">Kinase</keyword>
<dbReference type="GO" id="GO:0000448">
    <property type="term" value="P:cleavage in ITS2 between 5.8S rRNA and LSU-rRNA of tricistronic rRNA transcript (SSU-rRNA, 5.8S rRNA, LSU-rRNA)"/>
    <property type="evidence" value="ECO:0007669"/>
    <property type="project" value="TreeGrafter"/>
</dbReference>
<keyword evidence="13" id="KW-1185">Reference proteome</keyword>
<dbReference type="GeneID" id="59342843"/>
<keyword evidence="7" id="KW-0067">ATP-binding</keyword>
<evidence type="ECO:0000256" key="5">
    <source>
        <dbReference type="ARBA" id="ARBA00022741"/>
    </source>
</evidence>
<dbReference type="Proteomes" id="UP000636479">
    <property type="component" value="Unassembled WGS sequence"/>
</dbReference>
<organism evidence="12 13">
    <name type="scientific">Mycena indigotica</name>
    <dbReference type="NCBI Taxonomy" id="2126181"/>
    <lineage>
        <taxon>Eukaryota</taxon>
        <taxon>Fungi</taxon>
        <taxon>Dikarya</taxon>
        <taxon>Basidiomycota</taxon>
        <taxon>Agaricomycotina</taxon>
        <taxon>Agaricomycetes</taxon>
        <taxon>Agaricomycetidae</taxon>
        <taxon>Agaricales</taxon>
        <taxon>Marasmiineae</taxon>
        <taxon>Mycenaceae</taxon>
        <taxon>Mycena</taxon>
    </lineage>
</organism>
<evidence type="ECO:0000256" key="9">
    <source>
        <dbReference type="SAM" id="MobiDB-lite"/>
    </source>
</evidence>
<evidence type="ECO:0000256" key="8">
    <source>
        <dbReference type="ARBA" id="ARBA00071212"/>
    </source>
</evidence>
<evidence type="ECO:0000313" key="13">
    <source>
        <dbReference type="Proteomes" id="UP000636479"/>
    </source>
</evidence>
<dbReference type="GO" id="GO:0005634">
    <property type="term" value="C:nucleus"/>
    <property type="evidence" value="ECO:0007669"/>
    <property type="project" value="TreeGrafter"/>
</dbReference>
<dbReference type="RefSeq" id="XP_037223212.1">
    <property type="nucleotide sequence ID" value="XM_037360327.1"/>
</dbReference>
<feature type="region of interest" description="Disordered" evidence="9">
    <location>
        <begin position="1"/>
        <end position="60"/>
    </location>
</feature>
<dbReference type="AlphaFoldDB" id="A0A8H6T4I0"/>
<dbReference type="Pfam" id="PF24419">
    <property type="entry name" value="Cupin_NOL9"/>
    <property type="match status" value="1"/>
</dbReference>
<evidence type="ECO:0000313" key="12">
    <source>
        <dbReference type="EMBL" id="KAF7309762.1"/>
    </source>
</evidence>
<dbReference type="InterPro" id="IPR027417">
    <property type="entry name" value="P-loop_NTPase"/>
</dbReference>
<protein>
    <recommendedName>
        <fullName evidence="3">Polynucleotide 5'-hydroxyl-kinase GRC3</fullName>
    </recommendedName>
    <alternativeName>
        <fullName evidence="8">Polynucleotide 5'-hydroxyl-kinase NOL9</fullName>
    </alternativeName>
    <alternativeName>
        <fullName evidence="2">Polynucleotide 5'-hydroxyl-kinase grc3</fullName>
    </alternativeName>
</protein>
<dbReference type="OrthoDB" id="2405412at2759"/>
<dbReference type="InterPro" id="IPR032319">
    <property type="entry name" value="CLP1_P"/>
</dbReference>
<comment type="similarity">
    <text evidence="1">Belongs to the Clp1 family. NOL9/GRC3 subfamily.</text>
</comment>
<evidence type="ECO:0000259" key="10">
    <source>
        <dbReference type="Pfam" id="PF16575"/>
    </source>
</evidence>
<dbReference type="SUPFAM" id="SSF52540">
    <property type="entry name" value="P-loop containing nucleoside triphosphate hydrolases"/>
    <property type="match status" value="1"/>
</dbReference>
<comment type="caution">
    <text evidence="12">The sequence shown here is derived from an EMBL/GenBank/DDBJ whole genome shotgun (WGS) entry which is preliminary data.</text>
</comment>
<evidence type="ECO:0000256" key="2">
    <source>
        <dbReference type="ARBA" id="ARBA00018706"/>
    </source>
</evidence>
<sequence length="693" mass="75401">MLSAFAARKAAQAANNANVAPPPPSPSEPSKPSSKRKLSAQAPNSSRKKKKKEAKKKARYFEEGIDSADIIIVDSGEEDENEDPLDPQELVIAGKRAYSPSAQVNDSSDDEVQILDVPIPPSSYRAPALAPPQHKLSTFSPIADINTFQLLPEELGLLGLQSGVLLSLSPGLQLVLAGVYSLTVLRGTVSIYGASLTASTTSYRVFAPRSAPIPVIEALNSSSLLQISLPERLQPAFSGANDAVLVISALQTGVERLGQVCRVFEGVFSPPRLYSGLRPQHELVKGAKMLVDASKDIQPLFFPPTWVKALDALHELKERTIIVKGAKNVGKSTFSRAVLNRLLSRYKRVAYLDCDLGQSEFTPGGLVTLNVVEQPVLGPPFTHPTIPSFAHYLGATSPRHLPSHYLAAIQSLLEKYRLEVMTLIADDEDDEDDRISDMVPLIVNTMGWVKGLGADLTQRIEELVQPTDVFELDNNTNASPEAENIHCLEPIAPSSLTSNFTAADHRSIAFLSYFHAQFTDPTGVRWNTTVPLCGQRPYEVDCNAAFDQFILCGPGSEDIIPEELTRVLNGAIVGLVECDSRSSDVLYVQGAELPSPATSICHGLAVIRAVSPTGSHLQVLTPVTPNLIPRCRVLVKGELELPVWALLDWTSTEEGDVAGIEKSRVPYLQWDKGEGLGGEKRRIRRNLMRRAQR</sequence>
<evidence type="ECO:0000256" key="7">
    <source>
        <dbReference type="ARBA" id="ARBA00022840"/>
    </source>
</evidence>
<dbReference type="EMBL" id="JACAZF010000003">
    <property type="protein sequence ID" value="KAF7309762.1"/>
    <property type="molecule type" value="Genomic_DNA"/>
</dbReference>
<name>A0A8H6T4I0_9AGAR</name>
<evidence type="ECO:0000256" key="1">
    <source>
        <dbReference type="ARBA" id="ARBA00011003"/>
    </source>
</evidence>
<dbReference type="PANTHER" id="PTHR12755:SF3">
    <property type="entry name" value="POLYNUCLEOTIDE 5'-HYDROXYL-KINASE NOL9"/>
    <property type="match status" value="1"/>
</dbReference>
<feature type="compositionally biased region" description="Basic residues" evidence="9">
    <location>
        <begin position="46"/>
        <end position="58"/>
    </location>
</feature>
<feature type="domain" description="NOL9 N-terminal" evidence="11">
    <location>
        <begin position="161"/>
        <end position="223"/>
    </location>
</feature>
<dbReference type="GO" id="GO:0051731">
    <property type="term" value="F:polynucleotide 5'-hydroxyl-kinase activity"/>
    <property type="evidence" value="ECO:0007669"/>
    <property type="project" value="InterPro"/>
</dbReference>
<dbReference type="Gene3D" id="3.40.50.300">
    <property type="entry name" value="P-loop containing nucleotide triphosphate hydrolases"/>
    <property type="match status" value="1"/>
</dbReference>
<dbReference type="PANTHER" id="PTHR12755">
    <property type="entry name" value="CLEAVAGE/POLYADENYLATION FACTOR IA SUBUNIT CLP1P"/>
    <property type="match status" value="1"/>
</dbReference>
<evidence type="ECO:0000256" key="3">
    <source>
        <dbReference type="ARBA" id="ARBA00019824"/>
    </source>
</evidence>
<feature type="compositionally biased region" description="Low complexity" evidence="9">
    <location>
        <begin position="1"/>
        <end position="19"/>
    </location>
</feature>
<keyword evidence="5" id="KW-0547">Nucleotide-binding</keyword>
<gene>
    <name evidence="12" type="ORF">MIND_00348000</name>
</gene>
<reference evidence="12" key="1">
    <citation type="submission" date="2020-05" db="EMBL/GenBank/DDBJ databases">
        <title>Mycena genomes resolve the evolution of fungal bioluminescence.</title>
        <authorList>
            <person name="Tsai I.J."/>
        </authorList>
    </citation>
    <scope>NUCLEOTIDE SEQUENCE</scope>
    <source>
        <strain evidence="12">171206Taipei</strain>
    </source>
</reference>
<feature type="compositionally biased region" description="Pro residues" evidence="9">
    <location>
        <begin position="20"/>
        <end position="29"/>
    </location>
</feature>
<dbReference type="InterPro" id="IPR057573">
    <property type="entry name" value="NOL9_N"/>
</dbReference>
<dbReference type="CDD" id="cd01983">
    <property type="entry name" value="SIMIBI"/>
    <property type="match status" value="1"/>
</dbReference>
<evidence type="ECO:0000256" key="6">
    <source>
        <dbReference type="ARBA" id="ARBA00022777"/>
    </source>
</evidence>
<dbReference type="InterPro" id="IPR045116">
    <property type="entry name" value="Clp1/Grc3"/>
</dbReference>
<accession>A0A8H6T4I0</accession>